<evidence type="ECO:0000256" key="1">
    <source>
        <dbReference type="ARBA" id="ARBA00005690"/>
    </source>
</evidence>
<evidence type="ECO:0000256" key="3">
    <source>
        <dbReference type="ARBA" id="ARBA00022771"/>
    </source>
</evidence>
<dbReference type="Gene3D" id="2.40.50.140">
    <property type="entry name" value="Nucleic acid-binding proteins"/>
    <property type="match status" value="2"/>
</dbReference>
<comment type="similarity">
    <text evidence="1">Belongs to the replication factor A protein 1 family.</text>
</comment>
<evidence type="ECO:0000256" key="5">
    <source>
        <dbReference type="ARBA" id="ARBA00023125"/>
    </source>
</evidence>
<comment type="caution">
    <text evidence="8">The sequence shown here is derived from an EMBL/GenBank/DDBJ whole genome shotgun (WGS) entry which is preliminary data.</text>
</comment>
<feature type="domain" description="Replication protein A 70 kDa DNA-binding subunit B/D first OB fold" evidence="6">
    <location>
        <begin position="395"/>
        <end position="500"/>
    </location>
</feature>
<dbReference type="PANTHER" id="PTHR45786">
    <property type="entry name" value="DNA BINDING PROTEIN-LIKE"/>
    <property type="match status" value="1"/>
</dbReference>
<dbReference type="FunFam" id="2.40.50.140:FF:000041">
    <property type="entry name" value="Replication protein A subunit"/>
    <property type="match status" value="1"/>
</dbReference>
<dbReference type="GO" id="GO:0008270">
    <property type="term" value="F:zinc ion binding"/>
    <property type="evidence" value="ECO:0007669"/>
    <property type="project" value="UniProtKB-KW"/>
</dbReference>
<evidence type="ECO:0000313" key="9">
    <source>
        <dbReference type="Proteomes" id="UP000655225"/>
    </source>
</evidence>
<feature type="domain" description="Replication protein A OB" evidence="7">
    <location>
        <begin position="528"/>
        <end position="620"/>
    </location>
</feature>
<dbReference type="InterPro" id="IPR031657">
    <property type="entry name" value="REPA_OB_2"/>
</dbReference>
<keyword evidence="4" id="KW-0862">Zinc</keyword>
<dbReference type="SUPFAM" id="SSF50249">
    <property type="entry name" value="Nucleic acid-binding proteins"/>
    <property type="match status" value="2"/>
</dbReference>
<proteinExistence type="inferred from homology"/>
<dbReference type="Proteomes" id="UP000655225">
    <property type="component" value="Unassembled WGS sequence"/>
</dbReference>
<dbReference type="Pfam" id="PF16900">
    <property type="entry name" value="REPA_OB_2"/>
    <property type="match status" value="1"/>
</dbReference>
<organism evidence="8 9">
    <name type="scientific">Tetracentron sinense</name>
    <name type="common">Spur-leaf</name>
    <dbReference type="NCBI Taxonomy" id="13715"/>
    <lineage>
        <taxon>Eukaryota</taxon>
        <taxon>Viridiplantae</taxon>
        <taxon>Streptophyta</taxon>
        <taxon>Embryophyta</taxon>
        <taxon>Tracheophyta</taxon>
        <taxon>Spermatophyta</taxon>
        <taxon>Magnoliopsida</taxon>
        <taxon>Trochodendrales</taxon>
        <taxon>Trochodendraceae</taxon>
        <taxon>Tetracentron</taxon>
    </lineage>
</organism>
<dbReference type="EMBL" id="JABCRI010000658">
    <property type="protein sequence ID" value="KAF8369565.1"/>
    <property type="molecule type" value="Genomic_DNA"/>
</dbReference>
<protein>
    <submittedName>
        <fullName evidence="8">Uncharacterized protein</fullName>
    </submittedName>
</protein>
<gene>
    <name evidence="8" type="ORF">HHK36_032409</name>
</gene>
<accession>A0A834Y5J2</accession>
<evidence type="ECO:0000259" key="6">
    <source>
        <dbReference type="Pfam" id="PF02721"/>
    </source>
</evidence>
<dbReference type="InterPro" id="IPR012340">
    <property type="entry name" value="NA-bd_OB-fold"/>
</dbReference>
<dbReference type="Pfam" id="PF02721">
    <property type="entry name" value="DUF223"/>
    <property type="match status" value="1"/>
</dbReference>
<dbReference type="PANTHER" id="PTHR45786:SF74">
    <property type="entry name" value="ATP-DEPENDENT DNA HELICASE"/>
    <property type="match status" value="1"/>
</dbReference>
<dbReference type="OMA" id="SITLTIW"/>
<dbReference type="CDD" id="cd04475">
    <property type="entry name" value="RPA1_DBD_B"/>
    <property type="match status" value="1"/>
</dbReference>
<evidence type="ECO:0000256" key="4">
    <source>
        <dbReference type="ARBA" id="ARBA00022833"/>
    </source>
</evidence>
<evidence type="ECO:0000256" key="2">
    <source>
        <dbReference type="ARBA" id="ARBA00022723"/>
    </source>
</evidence>
<keyword evidence="5" id="KW-0238">DNA-binding</keyword>
<dbReference type="CDD" id="cd04474">
    <property type="entry name" value="RPA1_DBD_A"/>
    <property type="match status" value="1"/>
</dbReference>
<evidence type="ECO:0000313" key="8">
    <source>
        <dbReference type="EMBL" id="KAF8369565.1"/>
    </source>
</evidence>
<dbReference type="InterPro" id="IPR003871">
    <property type="entry name" value="RFA1B/D_OB_1st"/>
</dbReference>
<keyword evidence="9" id="KW-1185">Reference proteome</keyword>
<dbReference type="OrthoDB" id="1751583at2759"/>
<reference evidence="8 9" key="1">
    <citation type="submission" date="2020-04" db="EMBL/GenBank/DDBJ databases">
        <title>Plant Genome Project.</title>
        <authorList>
            <person name="Zhang R.-G."/>
        </authorList>
    </citation>
    <scope>NUCLEOTIDE SEQUENCE [LARGE SCALE GENOMIC DNA]</scope>
    <source>
        <strain evidence="8">YNK0</strain>
        <tissue evidence="8">Leaf</tissue>
    </source>
</reference>
<keyword evidence="3" id="KW-0863">Zinc-finger</keyword>
<keyword evidence="2" id="KW-0479">Metal-binding</keyword>
<sequence length="817" mass="93633">MLSFTSMGGKVDHSVLDGRGPYTFRINGENYHRIGTLLPSSGQKPKFAQFYVYDTEHEVRNRINVVVEKNSTSQYDVSIVSGLQTMLDNINPYVHVFRMARDALAKDEALNFHIRIIERRDEQQYNRPTSTIEQERLNWVRFNQDKLRSDLYKGLEDAITAGDVNASAVGRRCKGPPDLFITFTCNPRIPTIQQELARIHGQRPEDRLDIVSRDLRTVDCIIYPTFKAACPALGLLDDDTEWHESLTEASLWATGRQLRYMFCSMLMFSELTNPLELWERHWMDLTDDMQYKSRRDTGEPDLSLDIIVQKNMGLNEIEQILNKNGRSLKEFTGMLMPSLENTTVLLNRLIREELSFDADLEKQNFEILHSGLNEEQQNVFQQVVESYIHKNRMDYETFDRIHPYKSSWTIKVRVSRVFDVYEYSNAKGCGKLLKIILIDEKGGEIQATLFNSDVDKFSSILEEESAYFITNVKVVNALTKFQVVSHKYQLNFTNETSIHKIEDACSEISARKYNFKEFKSLRGLLNSEESNIDIIGVIVAVNPSIEVHKKNGSTTVKRDIIVVDTTVTSITLTIWGPLALKYDDELLHAMGNHVVLVATSLLVREFQGDIYLSSTISTLLKFEPSIPEAKRILEWLHVEGGTFLLKSSYNGAYVPGSKFPAIEDRVSIDDLISKSSVCPSQANESNDLDMKLMSCLMKEYWFQIRLTPENHRFITMQGFTVSNIEEYKLTEPEMKLIEKGLGSRKTKRTAMEKDLWVTRTVNEEHLKSLNALLRNSPSLRATEPATLSIPHLVTSLKTFSKATQEAALDSLLLRRRM</sequence>
<dbReference type="GO" id="GO:0003677">
    <property type="term" value="F:DNA binding"/>
    <property type="evidence" value="ECO:0007669"/>
    <property type="project" value="UniProtKB-KW"/>
</dbReference>
<name>A0A834Y5J2_TETSI</name>
<dbReference type="AlphaFoldDB" id="A0A834Y5J2"/>
<evidence type="ECO:0000259" key="7">
    <source>
        <dbReference type="Pfam" id="PF16900"/>
    </source>
</evidence>